<name>A0A5B8XNP2_9DELT</name>
<reference evidence="1 2" key="1">
    <citation type="submission" date="2019-08" db="EMBL/GenBank/DDBJ databases">
        <authorList>
            <person name="Liang Q."/>
        </authorList>
    </citation>
    <scope>NUCLEOTIDE SEQUENCE [LARGE SCALE GENOMIC DNA]</scope>
    <source>
        <strain evidence="1 2">V1718</strain>
    </source>
</reference>
<organism evidence="1 2">
    <name type="scientific">Microvenator marinus</name>
    <dbReference type="NCBI Taxonomy" id="2600177"/>
    <lineage>
        <taxon>Bacteria</taxon>
        <taxon>Deltaproteobacteria</taxon>
        <taxon>Bradymonadales</taxon>
        <taxon>Microvenatoraceae</taxon>
        <taxon>Microvenator</taxon>
    </lineage>
</organism>
<keyword evidence="2" id="KW-1185">Reference proteome</keyword>
<dbReference type="EMBL" id="CP042467">
    <property type="protein sequence ID" value="QED27270.1"/>
    <property type="molecule type" value="Genomic_DNA"/>
</dbReference>
<evidence type="ECO:0000313" key="1">
    <source>
        <dbReference type="EMBL" id="QED27270.1"/>
    </source>
</evidence>
<evidence type="ECO:0008006" key="3">
    <source>
        <dbReference type="Google" id="ProtNLM"/>
    </source>
</evidence>
<dbReference type="Proteomes" id="UP000321595">
    <property type="component" value="Chromosome"/>
</dbReference>
<protein>
    <recommendedName>
        <fullName evidence="3">Lipoprotein</fullName>
    </recommendedName>
</protein>
<accession>A0A5B8XNP2</accession>
<proteinExistence type="predicted"/>
<dbReference type="KEGG" id="bbae:FRD01_08445"/>
<gene>
    <name evidence="1" type="ORF">FRD01_08445</name>
</gene>
<evidence type="ECO:0000313" key="2">
    <source>
        <dbReference type="Proteomes" id="UP000321595"/>
    </source>
</evidence>
<dbReference type="AlphaFoldDB" id="A0A5B8XNP2"/>
<sequence>MKFAAFLAILALVSTGCGEDLGFGPEIVSMTVSPDTLSTTETGMTDQFFTITIEVSGFTDEIDVEATRAFIQPDEVDAVYESATLVGNTITLDRIATGWFQTLPPGTYDIGAEVSTVPGDNGQPTEAVERLNLTTVTITE</sequence>
<dbReference type="PROSITE" id="PS51257">
    <property type="entry name" value="PROKAR_LIPOPROTEIN"/>
    <property type="match status" value="1"/>
</dbReference>
<dbReference type="RefSeq" id="WP_146958955.1">
    <property type="nucleotide sequence ID" value="NZ_CP042467.1"/>
</dbReference>